<keyword evidence="2" id="KW-1185">Reference proteome</keyword>
<name>A0A1B3XT27_9BACI</name>
<organism evidence="1 2">
    <name type="scientific">Peribacillus muralis</name>
    <dbReference type="NCBI Taxonomy" id="264697"/>
    <lineage>
        <taxon>Bacteria</taxon>
        <taxon>Bacillati</taxon>
        <taxon>Bacillota</taxon>
        <taxon>Bacilli</taxon>
        <taxon>Bacillales</taxon>
        <taxon>Bacillaceae</taxon>
        <taxon>Peribacillus</taxon>
    </lineage>
</organism>
<accession>A0A1B3XT27</accession>
<proteinExistence type="predicted"/>
<evidence type="ECO:0000313" key="1">
    <source>
        <dbReference type="EMBL" id="AOH56370.1"/>
    </source>
</evidence>
<gene>
    <name evidence="1" type="ORF">ABE28_018545</name>
</gene>
<protein>
    <submittedName>
        <fullName evidence="1">Uncharacterized protein</fullName>
    </submittedName>
</protein>
<dbReference type="OrthoDB" id="9990611at2"/>
<dbReference type="KEGG" id="bmur:ABE28_018545"/>
<dbReference type="EMBL" id="CP017080">
    <property type="protein sequence ID" value="AOH56370.1"/>
    <property type="molecule type" value="Genomic_DNA"/>
</dbReference>
<dbReference type="RefSeq" id="WP_064465631.1">
    <property type="nucleotide sequence ID" value="NZ_CP017080.1"/>
</dbReference>
<evidence type="ECO:0000313" key="2">
    <source>
        <dbReference type="Proteomes" id="UP000077926"/>
    </source>
</evidence>
<reference evidence="1 2" key="1">
    <citation type="submission" date="2016-08" db="EMBL/GenBank/DDBJ databases">
        <title>Complete genome sequence of Bacillus muralis G25-68, a strain with toxicity to nematodes.</title>
        <authorList>
            <person name="Zheng Z."/>
        </authorList>
    </citation>
    <scope>NUCLEOTIDE SEQUENCE [LARGE SCALE GENOMIC DNA]</scope>
    <source>
        <strain evidence="1 2">G25-68</strain>
    </source>
</reference>
<sequence length="85" mass="9444">MLIEHLCNAMILFKMIMEVLPKEQTGALAEDRSCFLTSTLVVGKWLGSAVQPCFRPADTTDLYVSCIVTIKSLGSDPIFYCLILE</sequence>
<dbReference type="Proteomes" id="UP000077926">
    <property type="component" value="Chromosome"/>
</dbReference>
<dbReference type="STRING" id="264697.ABE28_018545"/>
<dbReference type="AlphaFoldDB" id="A0A1B3XT27"/>